<protein>
    <submittedName>
        <fullName evidence="2">Uncharacterized protein</fullName>
    </submittedName>
</protein>
<proteinExistence type="predicted"/>
<reference evidence="2" key="2">
    <citation type="submission" date="2024-04" db="UniProtKB">
        <authorList>
            <consortium name="Ensembl"/>
        </authorList>
    </citation>
    <scope>IDENTIFICATION</scope>
</reference>
<organism evidence="2">
    <name type="scientific">Gasterosteus aculeatus</name>
    <name type="common">Three-spined stickleback</name>
    <dbReference type="NCBI Taxonomy" id="69293"/>
    <lineage>
        <taxon>Eukaryota</taxon>
        <taxon>Metazoa</taxon>
        <taxon>Chordata</taxon>
        <taxon>Craniata</taxon>
        <taxon>Vertebrata</taxon>
        <taxon>Euteleostomi</taxon>
        <taxon>Actinopterygii</taxon>
        <taxon>Neopterygii</taxon>
        <taxon>Teleostei</taxon>
        <taxon>Neoteleostei</taxon>
        <taxon>Acanthomorphata</taxon>
        <taxon>Eupercaria</taxon>
        <taxon>Perciformes</taxon>
        <taxon>Cottioidei</taxon>
        <taxon>Gasterosteales</taxon>
        <taxon>Gasterosteidae</taxon>
        <taxon>Gasterosteus</taxon>
    </lineage>
</organism>
<name>G3Q5Z3_GASAC</name>
<feature type="coiled-coil region" evidence="1">
    <location>
        <begin position="8"/>
        <end position="98"/>
    </location>
</feature>
<dbReference type="Ensembl" id="ENSGACT00000025348.1">
    <property type="protein sequence ID" value="ENSGACP00000025299.1"/>
    <property type="gene ID" value="ENSGACG00000019133.1"/>
</dbReference>
<dbReference type="AlphaFoldDB" id="G3Q5Z3"/>
<dbReference type="InParanoid" id="G3Q5Z3"/>
<accession>G3Q5Z3</accession>
<dbReference type="eggNOG" id="KOG4280">
    <property type="taxonomic scope" value="Eukaryota"/>
</dbReference>
<dbReference type="Bgee" id="ENSGACG00000019133">
    <property type="expression patterns" value="Expressed in testis"/>
</dbReference>
<dbReference type="STRING" id="69293.ENSGACP00000025299"/>
<evidence type="ECO:0000313" key="2">
    <source>
        <dbReference type="Ensembl" id="ENSGACP00000025299.1"/>
    </source>
</evidence>
<evidence type="ECO:0000256" key="1">
    <source>
        <dbReference type="SAM" id="Coils"/>
    </source>
</evidence>
<keyword evidence="1" id="KW-0175">Coiled coil</keyword>
<sequence length="184" mass="21608">QGRKKTKTMDKMMEMQKVEEERKALEAKLDMAEEERNKARAELEKREKDLLKVQQEHHLLLDKLEERRRRAEKLRRELEEKEQERLDIVEKSTSLQEEAQGKTKELEKVWTMLKAAKSEVSITYKYHTVSDQQGGTMPGLSFNHQSSLASVFKTVPCVFQKSMEYTGNNIRKQTPAPDKKEKDV</sequence>
<reference evidence="2" key="1">
    <citation type="submission" date="2006-01" db="EMBL/GenBank/DDBJ databases">
        <authorList>
            <person name="Lindblad-Toh K."/>
            <person name="Mauceli E."/>
            <person name="Grabherr M."/>
            <person name="Chang J.L."/>
            <person name="Lander E.S."/>
        </authorList>
    </citation>
    <scope>NUCLEOTIDE SEQUENCE [LARGE SCALE GENOMIC DNA]</scope>
</reference>